<comment type="catalytic activity">
    <reaction evidence="7 8">
        <text>tRNA(Trp) + L-tryptophan + ATP = L-tryptophyl-tRNA(Trp) + AMP + diphosphate + H(+)</text>
        <dbReference type="Rhea" id="RHEA:24080"/>
        <dbReference type="Rhea" id="RHEA-COMP:9671"/>
        <dbReference type="Rhea" id="RHEA-COMP:9705"/>
        <dbReference type="ChEBI" id="CHEBI:15378"/>
        <dbReference type="ChEBI" id="CHEBI:30616"/>
        <dbReference type="ChEBI" id="CHEBI:33019"/>
        <dbReference type="ChEBI" id="CHEBI:57912"/>
        <dbReference type="ChEBI" id="CHEBI:78442"/>
        <dbReference type="ChEBI" id="CHEBI:78535"/>
        <dbReference type="ChEBI" id="CHEBI:456215"/>
        <dbReference type="EC" id="6.1.1.2"/>
    </reaction>
</comment>
<name>A0A285S7R3_9HYPH</name>
<dbReference type="PRINTS" id="PR01039">
    <property type="entry name" value="TRNASYNTHTRP"/>
</dbReference>
<keyword evidence="8" id="KW-0963">Cytoplasm</keyword>
<feature type="short sequence motif" description="'KMSKS' region" evidence="8">
    <location>
        <begin position="271"/>
        <end position="275"/>
    </location>
</feature>
<evidence type="ECO:0000313" key="11">
    <source>
        <dbReference type="Proteomes" id="UP000219331"/>
    </source>
</evidence>
<dbReference type="EMBL" id="OBML01000003">
    <property type="protein sequence ID" value="SOC01058.1"/>
    <property type="molecule type" value="Genomic_DNA"/>
</dbReference>
<dbReference type="NCBIfam" id="TIGR00233">
    <property type="entry name" value="trpS"/>
    <property type="match status" value="1"/>
</dbReference>
<dbReference type="InterPro" id="IPR050203">
    <property type="entry name" value="Trp-tRNA_synthetase"/>
</dbReference>
<sequence>MQGRPAKTVRLALQPPLSLAPRPGLRHNPRAHGTCHAPHPAIDPRSKLGDSHLTEFQPRVFSGVQPTGNLHLGNYLGAIARFVPLQDEMPAIYCVVDLHAITVKHDPALLAGTTREVTAAYLAAGIDPKKAIIFNQSQVREHAELAWIFNCIARIGWLSRMTQFKEKAGKNRENASVGLFAYPTLMAADILAYRATHVPVGDDQKQHLELTRDIAQKFNNDFADQIKELGLGIPNPTPSPELPDELFFPLTEPMIAGPATRIMSLRDGTKKMSKSDPSDLSRINLRDSAEEIAKKIRKAKTDPEPLPSEMDGLAERPEAANLVGIYAALSGKSKDAVLSEFAGQPFSVFKPALADLAVDKLAPMTGEMNRLLADPGHIDAVLRDGAGRASEIAGPVLRDARRIMGFLEGR</sequence>
<dbReference type="PANTHER" id="PTHR43766">
    <property type="entry name" value="TRYPTOPHAN--TRNA LIGASE, MITOCHONDRIAL"/>
    <property type="match status" value="1"/>
</dbReference>
<evidence type="ECO:0000256" key="5">
    <source>
        <dbReference type="ARBA" id="ARBA00022917"/>
    </source>
</evidence>
<comment type="function">
    <text evidence="8">Catalyzes the attachment of tryptophan to tRNA(Trp).</text>
</comment>
<dbReference type="PANTHER" id="PTHR43766:SF1">
    <property type="entry name" value="TRYPTOPHAN--TRNA LIGASE, MITOCHONDRIAL"/>
    <property type="match status" value="1"/>
</dbReference>
<keyword evidence="11" id="KW-1185">Reference proteome</keyword>
<dbReference type="InterPro" id="IPR014729">
    <property type="entry name" value="Rossmann-like_a/b/a_fold"/>
</dbReference>
<comment type="subunit">
    <text evidence="8">Homodimer.</text>
</comment>
<feature type="short sequence motif" description="'HIGH' region" evidence="8">
    <location>
        <begin position="66"/>
        <end position="74"/>
    </location>
</feature>
<keyword evidence="2 8" id="KW-0436">Ligase</keyword>
<proteinExistence type="inferred from homology"/>
<dbReference type="EC" id="6.1.1.2" evidence="8"/>
<dbReference type="InterPro" id="IPR001412">
    <property type="entry name" value="aa-tRNA-synth_I_CS"/>
</dbReference>
<feature type="binding site" evidence="8">
    <location>
        <begin position="73"/>
        <end position="74"/>
    </location>
    <ligand>
        <name>ATP</name>
        <dbReference type="ChEBI" id="CHEBI:30616"/>
    </ligand>
</feature>
<accession>A0A285S7R3</accession>
<dbReference type="AlphaFoldDB" id="A0A285S7R3"/>
<keyword evidence="4 8" id="KW-0067">ATP-binding</keyword>
<feature type="binding site" evidence="8">
    <location>
        <position position="262"/>
    </location>
    <ligand>
        <name>ATP</name>
        <dbReference type="ChEBI" id="CHEBI:30616"/>
    </ligand>
</feature>
<comment type="similarity">
    <text evidence="1 8 9">Belongs to the class-I aminoacyl-tRNA synthetase family.</text>
</comment>
<dbReference type="GO" id="GO:0005524">
    <property type="term" value="F:ATP binding"/>
    <property type="evidence" value="ECO:0007669"/>
    <property type="project" value="UniProtKB-UniRule"/>
</dbReference>
<dbReference type="HAMAP" id="MF_00140_B">
    <property type="entry name" value="Trp_tRNA_synth_B"/>
    <property type="match status" value="1"/>
</dbReference>
<dbReference type="InterPro" id="IPR002305">
    <property type="entry name" value="aa-tRNA-synth_Ic"/>
</dbReference>
<gene>
    <name evidence="8" type="primary">trpS</name>
    <name evidence="10" type="ORF">SAMN05421512_103438</name>
</gene>
<reference evidence="10 11" key="1">
    <citation type="submission" date="2017-08" db="EMBL/GenBank/DDBJ databases">
        <authorList>
            <person name="de Groot N.N."/>
        </authorList>
    </citation>
    <scope>NUCLEOTIDE SEQUENCE [LARGE SCALE GENOMIC DNA]</scope>
    <source>
        <strain evidence="10 11">USBA 352</strain>
    </source>
</reference>
<evidence type="ECO:0000256" key="9">
    <source>
        <dbReference type="RuleBase" id="RU363036"/>
    </source>
</evidence>
<keyword evidence="5 8" id="KW-0648">Protein biosynthesis</keyword>
<dbReference type="Proteomes" id="UP000219331">
    <property type="component" value="Unassembled WGS sequence"/>
</dbReference>
<evidence type="ECO:0000256" key="4">
    <source>
        <dbReference type="ARBA" id="ARBA00022840"/>
    </source>
</evidence>
<protein>
    <recommendedName>
        <fullName evidence="8">Tryptophan--tRNA ligase</fullName>
        <ecNumber evidence="8">6.1.1.2</ecNumber>
    </recommendedName>
    <alternativeName>
        <fullName evidence="8">Tryptophanyl-tRNA synthetase</fullName>
        <shortName evidence="8">TrpRS</shortName>
    </alternativeName>
</protein>
<dbReference type="InterPro" id="IPR002306">
    <property type="entry name" value="Trp-tRNA-ligase"/>
</dbReference>
<keyword evidence="3 8" id="KW-0547">Nucleotide-binding</keyword>
<dbReference type="Pfam" id="PF00579">
    <property type="entry name" value="tRNA-synt_1b"/>
    <property type="match status" value="1"/>
</dbReference>
<feature type="binding site" evidence="8">
    <location>
        <begin position="201"/>
        <end position="203"/>
    </location>
    <ligand>
        <name>ATP</name>
        <dbReference type="ChEBI" id="CHEBI:30616"/>
    </ligand>
</feature>
<feature type="binding site" evidence="8">
    <location>
        <begin position="65"/>
        <end position="67"/>
    </location>
    <ligand>
        <name>ATP</name>
        <dbReference type="ChEBI" id="CHEBI:30616"/>
    </ligand>
</feature>
<dbReference type="CDD" id="cd00806">
    <property type="entry name" value="TrpRS_core"/>
    <property type="match status" value="1"/>
</dbReference>
<evidence type="ECO:0000256" key="7">
    <source>
        <dbReference type="ARBA" id="ARBA00049929"/>
    </source>
</evidence>
<dbReference type="GO" id="GO:0006436">
    <property type="term" value="P:tryptophanyl-tRNA aminoacylation"/>
    <property type="evidence" value="ECO:0007669"/>
    <property type="project" value="UniProtKB-UniRule"/>
</dbReference>
<evidence type="ECO:0000256" key="3">
    <source>
        <dbReference type="ARBA" id="ARBA00022741"/>
    </source>
</evidence>
<dbReference type="Gene3D" id="1.10.240.10">
    <property type="entry name" value="Tyrosyl-Transfer RNA Synthetase"/>
    <property type="match status" value="1"/>
</dbReference>
<dbReference type="STRING" id="538381.GCA_001696535_04550"/>
<evidence type="ECO:0000256" key="1">
    <source>
        <dbReference type="ARBA" id="ARBA00005594"/>
    </source>
</evidence>
<dbReference type="InterPro" id="IPR024109">
    <property type="entry name" value="Trp-tRNA-ligase_bac-type"/>
</dbReference>
<evidence type="ECO:0000256" key="6">
    <source>
        <dbReference type="ARBA" id="ARBA00023146"/>
    </source>
</evidence>
<feature type="binding site" evidence="8">
    <location>
        <position position="189"/>
    </location>
    <ligand>
        <name>L-tryptophan</name>
        <dbReference type="ChEBI" id="CHEBI:57912"/>
    </ligand>
</feature>
<organism evidence="10 11">
    <name type="scientific">Stappia indica</name>
    <dbReference type="NCBI Taxonomy" id="538381"/>
    <lineage>
        <taxon>Bacteria</taxon>
        <taxon>Pseudomonadati</taxon>
        <taxon>Pseudomonadota</taxon>
        <taxon>Alphaproteobacteria</taxon>
        <taxon>Hyphomicrobiales</taxon>
        <taxon>Stappiaceae</taxon>
        <taxon>Stappia</taxon>
    </lineage>
</organism>
<dbReference type="PROSITE" id="PS00178">
    <property type="entry name" value="AA_TRNA_LIGASE_I"/>
    <property type="match status" value="1"/>
</dbReference>
<evidence type="ECO:0000256" key="8">
    <source>
        <dbReference type="HAMAP-Rule" id="MF_00140"/>
    </source>
</evidence>
<evidence type="ECO:0000313" key="10">
    <source>
        <dbReference type="EMBL" id="SOC01058.1"/>
    </source>
</evidence>
<comment type="subcellular location">
    <subcellularLocation>
        <location evidence="8">Cytoplasm</location>
    </subcellularLocation>
</comment>
<dbReference type="GO" id="GO:0005829">
    <property type="term" value="C:cytosol"/>
    <property type="evidence" value="ECO:0007669"/>
    <property type="project" value="TreeGrafter"/>
</dbReference>
<keyword evidence="6 8" id="KW-0030">Aminoacyl-tRNA synthetase</keyword>
<evidence type="ECO:0000256" key="2">
    <source>
        <dbReference type="ARBA" id="ARBA00022598"/>
    </source>
</evidence>
<feature type="binding site" evidence="8">
    <location>
        <begin position="271"/>
        <end position="275"/>
    </location>
    <ligand>
        <name>ATP</name>
        <dbReference type="ChEBI" id="CHEBI:30616"/>
    </ligand>
</feature>
<dbReference type="Gene3D" id="3.40.50.620">
    <property type="entry name" value="HUPs"/>
    <property type="match status" value="1"/>
</dbReference>
<dbReference type="SUPFAM" id="SSF52374">
    <property type="entry name" value="Nucleotidylyl transferase"/>
    <property type="match status" value="1"/>
</dbReference>
<dbReference type="GO" id="GO:0004830">
    <property type="term" value="F:tryptophan-tRNA ligase activity"/>
    <property type="evidence" value="ECO:0007669"/>
    <property type="project" value="UniProtKB-UniRule"/>
</dbReference>